<reference evidence="1 2" key="1">
    <citation type="submission" date="2022-06" db="EMBL/GenBank/DDBJ databases">
        <title>Rhizosaccharibacter gen. nov. sp. nov. KSS12, endophytic bacteria isolated from sugarcane.</title>
        <authorList>
            <person name="Pitiwittayakul N."/>
        </authorList>
    </citation>
    <scope>NUCLEOTIDE SEQUENCE [LARGE SCALE GENOMIC DNA]</scope>
    <source>
        <strain evidence="1 2">KSS12</strain>
    </source>
</reference>
<dbReference type="Gene3D" id="3.40.50.1000">
    <property type="entry name" value="HAD superfamily/HAD-like"/>
    <property type="match status" value="1"/>
</dbReference>
<dbReference type="PANTHER" id="PTHR10000:SF8">
    <property type="entry name" value="HAD SUPERFAMILY HYDROLASE-LIKE, TYPE 3"/>
    <property type="match status" value="1"/>
</dbReference>
<organism evidence="1 2">
    <name type="scientific">Rhizosaccharibacter radicis</name>
    <dbReference type="NCBI Taxonomy" id="2782605"/>
    <lineage>
        <taxon>Bacteria</taxon>
        <taxon>Pseudomonadati</taxon>
        <taxon>Pseudomonadota</taxon>
        <taxon>Alphaproteobacteria</taxon>
        <taxon>Acetobacterales</taxon>
        <taxon>Acetobacteraceae</taxon>
        <taxon>Rhizosaccharibacter</taxon>
    </lineage>
</organism>
<dbReference type="InterPro" id="IPR036412">
    <property type="entry name" value="HAD-like_sf"/>
</dbReference>
<dbReference type="GO" id="GO:0016787">
    <property type="term" value="F:hydrolase activity"/>
    <property type="evidence" value="ECO:0007669"/>
    <property type="project" value="UniProtKB-KW"/>
</dbReference>
<protein>
    <submittedName>
        <fullName evidence="1">Cof-type HAD-IIB family hydrolase</fullName>
    </submittedName>
</protein>
<accession>A0ABT1W0P4</accession>
<dbReference type="NCBIfam" id="TIGR00099">
    <property type="entry name" value="Cof-subfamily"/>
    <property type="match status" value="1"/>
</dbReference>
<evidence type="ECO:0000313" key="2">
    <source>
        <dbReference type="Proteomes" id="UP001524547"/>
    </source>
</evidence>
<dbReference type="InterPro" id="IPR006379">
    <property type="entry name" value="HAD-SF_hydro_IIB"/>
</dbReference>
<evidence type="ECO:0000313" key="1">
    <source>
        <dbReference type="EMBL" id="MCQ8242154.1"/>
    </source>
</evidence>
<name>A0ABT1W0P4_9PROT</name>
<dbReference type="SUPFAM" id="SSF56784">
    <property type="entry name" value="HAD-like"/>
    <property type="match status" value="1"/>
</dbReference>
<dbReference type="SFLD" id="SFLDS00003">
    <property type="entry name" value="Haloacid_Dehalogenase"/>
    <property type="match status" value="1"/>
</dbReference>
<dbReference type="SFLD" id="SFLDG01140">
    <property type="entry name" value="C2.B:_Phosphomannomutase_and_P"/>
    <property type="match status" value="1"/>
</dbReference>
<dbReference type="Proteomes" id="UP001524547">
    <property type="component" value="Unassembled WGS sequence"/>
</dbReference>
<gene>
    <name evidence="1" type="ORF">NFI88_15055</name>
</gene>
<dbReference type="InterPro" id="IPR023214">
    <property type="entry name" value="HAD_sf"/>
</dbReference>
<dbReference type="NCBIfam" id="TIGR01484">
    <property type="entry name" value="HAD-SF-IIB"/>
    <property type="match status" value="1"/>
</dbReference>
<keyword evidence="1" id="KW-0378">Hydrolase</keyword>
<sequence length="270" mass="28834">MTPVRLLVTDVDGTLVRSDRTLAPGTLLAAAALRRAGIRLALVSARATAGLDMLLEPLGIDTPRAGFNGGAILAPDNRVVAEHVLEPGASREAVALLEGHGLDIWVFADNEWLLTDPDGFYIPSEQRSIAMPWRRVGDFAPFHGRIHKIMGSSRDTGLVASASADLQARLQGRAAVLRSQLYYIDVTPPLATKGDALRRIARELGIDPAEVAAIGDMPNDLPMFEAAALSFAMGNAPDAVKRAATHVVADHDREGWAEAVRILLAHRPPG</sequence>
<dbReference type="CDD" id="cd07516">
    <property type="entry name" value="HAD_Pase"/>
    <property type="match status" value="1"/>
</dbReference>
<dbReference type="RefSeq" id="WP_422920907.1">
    <property type="nucleotide sequence ID" value="NZ_JAMZEJ010000009.1"/>
</dbReference>
<dbReference type="InterPro" id="IPR000150">
    <property type="entry name" value="Cof"/>
</dbReference>
<proteinExistence type="predicted"/>
<dbReference type="Pfam" id="PF08282">
    <property type="entry name" value="Hydrolase_3"/>
    <property type="match status" value="1"/>
</dbReference>
<comment type="caution">
    <text evidence="1">The sequence shown here is derived from an EMBL/GenBank/DDBJ whole genome shotgun (WGS) entry which is preliminary data.</text>
</comment>
<dbReference type="Gene3D" id="3.30.1240.10">
    <property type="match status" value="1"/>
</dbReference>
<keyword evidence="2" id="KW-1185">Reference proteome</keyword>
<dbReference type="EMBL" id="JAMZEJ010000009">
    <property type="protein sequence ID" value="MCQ8242154.1"/>
    <property type="molecule type" value="Genomic_DNA"/>
</dbReference>
<dbReference type="PANTHER" id="PTHR10000">
    <property type="entry name" value="PHOSPHOSERINE PHOSPHATASE"/>
    <property type="match status" value="1"/>
</dbReference>